<dbReference type="GO" id="GO:0016757">
    <property type="term" value="F:glycosyltransferase activity"/>
    <property type="evidence" value="ECO:0007669"/>
    <property type="project" value="UniProtKB-KW"/>
</dbReference>
<name>A0ABU3D8A9_9FLAO</name>
<dbReference type="SUPFAM" id="SSF53756">
    <property type="entry name" value="UDP-Glycosyltransferase/glycogen phosphorylase"/>
    <property type="match status" value="1"/>
</dbReference>
<evidence type="ECO:0000313" key="3">
    <source>
        <dbReference type="EMBL" id="MDT0677691.1"/>
    </source>
</evidence>
<dbReference type="Gene3D" id="3.40.50.2000">
    <property type="entry name" value="Glycogen Phosphorylase B"/>
    <property type="match status" value="2"/>
</dbReference>
<dbReference type="InterPro" id="IPR001296">
    <property type="entry name" value="Glyco_trans_1"/>
</dbReference>
<dbReference type="Pfam" id="PF00534">
    <property type="entry name" value="Glycos_transf_1"/>
    <property type="match status" value="1"/>
</dbReference>
<dbReference type="Proteomes" id="UP001262582">
    <property type="component" value="Unassembled WGS sequence"/>
</dbReference>
<feature type="domain" description="Glycosyl transferase family 1" evidence="2">
    <location>
        <begin position="189"/>
        <end position="352"/>
    </location>
</feature>
<keyword evidence="1" id="KW-0732">Signal</keyword>
<organism evidence="3 4">
    <name type="scientific">Autumnicola musiva</name>
    <dbReference type="NCBI Taxonomy" id="3075589"/>
    <lineage>
        <taxon>Bacteria</taxon>
        <taxon>Pseudomonadati</taxon>
        <taxon>Bacteroidota</taxon>
        <taxon>Flavobacteriia</taxon>
        <taxon>Flavobacteriales</taxon>
        <taxon>Flavobacteriaceae</taxon>
        <taxon>Autumnicola</taxon>
    </lineage>
</organism>
<dbReference type="RefSeq" id="WP_311504035.1">
    <property type="nucleotide sequence ID" value="NZ_JAVRHK010000011.1"/>
</dbReference>
<evidence type="ECO:0000256" key="1">
    <source>
        <dbReference type="SAM" id="SignalP"/>
    </source>
</evidence>
<keyword evidence="3" id="KW-0328">Glycosyltransferase</keyword>
<reference evidence="3 4" key="1">
    <citation type="submission" date="2023-09" db="EMBL/GenBank/DDBJ databases">
        <authorList>
            <person name="Rey-Velasco X."/>
        </authorList>
    </citation>
    <scope>NUCLEOTIDE SEQUENCE [LARGE SCALE GENOMIC DNA]</scope>
    <source>
        <strain evidence="3 4">F117</strain>
    </source>
</reference>
<sequence>MKTKDTVKLKVLMLMHLPPPVHGAAMAGNYIQSSDYIQNEIDATIINLGTNTKLQESGKGSIKKISTFLSLLKDLVKAMNQNSFDLCYVSLTASGPGFYKDCVIISILKFYKVKILYHFHTKGVASASSSAINRGLYRYIFKNTQSILLSPYLFFDIEQYVNQDQIHYCPYGIPPISNHVLPVANASKSSKPCQLLYLSNMMEEKGVYILLEALNELKQMGLEFECHFVGGWSDITATDFKDYVKKLNLSEYVTAHGPKYGNDKHWHFNQADIFVFPTYYHYETFGIVNLEAMQYALPIVSTPEAAIPEIVIDGKTGFLVPQKNAALLAEKLEVLIQNTQLRIKMGMAGKERYQMRFTLEKFEHKIVEILKAASA</sequence>
<dbReference type="PANTHER" id="PTHR12526">
    <property type="entry name" value="GLYCOSYLTRANSFERASE"/>
    <property type="match status" value="1"/>
</dbReference>
<keyword evidence="3" id="KW-0808">Transferase</keyword>
<accession>A0ABU3D8A9</accession>
<keyword evidence="4" id="KW-1185">Reference proteome</keyword>
<evidence type="ECO:0000313" key="4">
    <source>
        <dbReference type="Proteomes" id="UP001262582"/>
    </source>
</evidence>
<protein>
    <submittedName>
        <fullName evidence="3">Glycosyltransferase family 4 protein</fullName>
        <ecNumber evidence="3">2.4.-.-</ecNumber>
    </submittedName>
</protein>
<dbReference type="EC" id="2.4.-.-" evidence="3"/>
<dbReference type="EMBL" id="JAVRHK010000011">
    <property type="protein sequence ID" value="MDT0677691.1"/>
    <property type="molecule type" value="Genomic_DNA"/>
</dbReference>
<gene>
    <name evidence="3" type="ORF">RM539_13980</name>
</gene>
<dbReference type="CDD" id="cd03801">
    <property type="entry name" value="GT4_PimA-like"/>
    <property type="match status" value="1"/>
</dbReference>
<feature type="signal peptide" evidence="1">
    <location>
        <begin position="1"/>
        <end position="23"/>
    </location>
</feature>
<proteinExistence type="predicted"/>
<comment type="caution">
    <text evidence="3">The sequence shown here is derived from an EMBL/GenBank/DDBJ whole genome shotgun (WGS) entry which is preliminary data.</text>
</comment>
<evidence type="ECO:0000259" key="2">
    <source>
        <dbReference type="Pfam" id="PF00534"/>
    </source>
</evidence>
<feature type="chain" id="PRO_5046511039" evidence="1">
    <location>
        <begin position="24"/>
        <end position="375"/>
    </location>
</feature>